<feature type="compositionally biased region" description="Basic and acidic residues" evidence="1">
    <location>
        <begin position="36"/>
        <end position="50"/>
    </location>
</feature>
<feature type="region of interest" description="Disordered" evidence="1">
    <location>
        <begin position="31"/>
        <end position="72"/>
    </location>
</feature>
<organism evidence="2 3">
    <name type="scientific">candidate division MSBL1 archaeon SCGC-AAA382A20</name>
    <dbReference type="NCBI Taxonomy" id="1698280"/>
    <lineage>
        <taxon>Archaea</taxon>
        <taxon>Methanobacteriati</taxon>
        <taxon>Methanobacteriota</taxon>
        <taxon>candidate division MSBL1</taxon>
    </lineage>
</organism>
<sequence>MFLKSSIFLLRDHSRQLRTGKVRIPDIWEFTSNENGKQEGDEGSNREGKGRGPVASAEPRNEPPTWQVSLLASKRLNSKKRVTSVV</sequence>
<dbReference type="Proteomes" id="UP000070263">
    <property type="component" value="Unassembled WGS sequence"/>
</dbReference>
<reference evidence="2 3" key="1">
    <citation type="journal article" date="2016" name="Sci. Rep.">
        <title>Metabolic traits of an uncultured archaeal lineage -MSBL1- from brine pools of the Red Sea.</title>
        <authorList>
            <person name="Mwirichia R."/>
            <person name="Alam I."/>
            <person name="Rashid M."/>
            <person name="Vinu M."/>
            <person name="Ba-Alawi W."/>
            <person name="Anthony Kamau A."/>
            <person name="Kamanda Ngugi D."/>
            <person name="Goker M."/>
            <person name="Klenk H.P."/>
            <person name="Bajic V."/>
            <person name="Stingl U."/>
        </authorList>
    </citation>
    <scope>NUCLEOTIDE SEQUENCE [LARGE SCALE GENOMIC DNA]</scope>
    <source>
        <strain evidence="2">SCGC-AAA382A20</strain>
    </source>
</reference>
<evidence type="ECO:0000313" key="2">
    <source>
        <dbReference type="EMBL" id="KXB05352.1"/>
    </source>
</evidence>
<keyword evidence="3" id="KW-1185">Reference proteome</keyword>
<evidence type="ECO:0000313" key="3">
    <source>
        <dbReference type="Proteomes" id="UP000070263"/>
    </source>
</evidence>
<accession>A0A133VFY9</accession>
<dbReference type="EMBL" id="LHYE01000100">
    <property type="protein sequence ID" value="KXB05352.1"/>
    <property type="molecule type" value="Genomic_DNA"/>
</dbReference>
<comment type="caution">
    <text evidence="2">The sequence shown here is derived from an EMBL/GenBank/DDBJ whole genome shotgun (WGS) entry which is preliminary data.</text>
</comment>
<evidence type="ECO:0000256" key="1">
    <source>
        <dbReference type="SAM" id="MobiDB-lite"/>
    </source>
</evidence>
<proteinExistence type="predicted"/>
<name>A0A133VFY9_9EURY</name>
<protein>
    <submittedName>
        <fullName evidence="2">Uncharacterized protein</fullName>
    </submittedName>
</protein>
<gene>
    <name evidence="2" type="ORF">AKJ51_05125</name>
</gene>
<dbReference type="AlphaFoldDB" id="A0A133VFY9"/>